<feature type="compositionally biased region" description="Basic and acidic residues" evidence="1">
    <location>
        <begin position="169"/>
        <end position="178"/>
    </location>
</feature>
<feature type="region of interest" description="Disordered" evidence="1">
    <location>
        <begin position="417"/>
        <end position="459"/>
    </location>
</feature>
<evidence type="ECO:0000256" key="1">
    <source>
        <dbReference type="SAM" id="MobiDB-lite"/>
    </source>
</evidence>
<gene>
    <name evidence="2" type="ORF">PR001_g27735</name>
</gene>
<reference evidence="2 3" key="1">
    <citation type="submission" date="2018-09" db="EMBL/GenBank/DDBJ databases">
        <title>Genomic investigation of the strawberry pathogen Phytophthora fragariae indicates pathogenicity is determined by transcriptional variation in three key races.</title>
        <authorList>
            <person name="Adams T.M."/>
            <person name="Armitage A.D."/>
            <person name="Sobczyk M.K."/>
            <person name="Bates H.J."/>
            <person name="Dunwell J.M."/>
            <person name="Nellist C.F."/>
            <person name="Harrison R.J."/>
        </authorList>
    </citation>
    <scope>NUCLEOTIDE SEQUENCE [LARGE SCALE GENOMIC DNA]</scope>
    <source>
        <strain evidence="2 3">SCRP249</strain>
    </source>
</reference>
<proteinExistence type="predicted"/>
<evidence type="ECO:0000313" key="2">
    <source>
        <dbReference type="EMBL" id="KAE8968617.1"/>
    </source>
</evidence>
<dbReference type="EMBL" id="QXFV01004629">
    <property type="protein sequence ID" value="KAE8968617.1"/>
    <property type="molecule type" value="Genomic_DNA"/>
</dbReference>
<feature type="region of interest" description="Disordered" evidence="1">
    <location>
        <begin position="560"/>
        <end position="584"/>
    </location>
</feature>
<feature type="region of interest" description="Disordered" evidence="1">
    <location>
        <begin position="373"/>
        <end position="401"/>
    </location>
</feature>
<feature type="compositionally biased region" description="Basic and acidic residues" evidence="1">
    <location>
        <begin position="450"/>
        <end position="459"/>
    </location>
</feature>
<feature type="compositionally biased region" description="Polar residues" evidence="1">
    <location>
        <begin position="144"/>
        <end position="153"/>
    </location>
</feature>
<feature type="compositionally biased region" description="Basic and acidic residues" evidence="1">
    <location>
        <begin position="417"/>
        <end position="435"/>
    </location>
</feature>
<feature type="region of interest" description="Disordered" evidence="1">
    <location>
        <begin position="297"/>
        <end position="355"/>
    </location>
</feature>
<organism evidence="2 3">
    <name type="scientific">Phytophthora rubi</name>
    <dbReference type="NCBI Taxonomy" id="129364"/>
    <lineage>
        <taxon>Eukaryota</taxon>
        <taxon>Sar</taxon>
        <taxon>Stramenopiles</taxon>
        <taxon>Oomycota</taxon>
        <taxon>Peronosporomycetes</taxon>
        <taxon>Peronosporales</taxon>
        <taxon>Peronosporaceae</taxon>
        <taxon>Phytophthora</taxon>
    </lineage>
</organism>
<dbReference type="Proteomes" id="UP000429607">
    <property type="component" value="Unassembled WGS sequence"/>
</dbReference>
<evidence type="ECO:0000313" key="3">
    <source>
        <dbReference type="Proteomes" id="UP000429607"/>
    </source>
</evidence>
<accession>A0A6A3HH92</accession>
<sequence>METVPESEENIGTLADMLRAKYVTRRTGPEVVDLLNSRRQMRGERLLEYAQSLREIAEQGDIGEDWLVNAFLKGMSSTIGATHVRGYRPRNLDDAVNLAIPHVGDCGEGYGVGLEKAMTAWDEREATNGRGPLATAAATRDQEQTSWSGNNGSVVTGYGPMWGKAQKPPRYDTEGRPVMDGKASVGEWWKVIPPGYKLVPANQGPPANSSKIQTGGGGQPRAAPQQSGWRGKRPAGGEQSARRPAKVLKVEGQGSGGHYGGGGRVTDASFDTREGRLRGNEQFLQRRTATVRVLTHDGQKGDGAAAARLHEEEKAERRVRLVDEEEVEPEATSGVNGTKEAGEAPGTADAGAERERVRAGVIRRLAGLMEVSVTLEADPDEETKSADQDSATEAEGATPESMQTAIDAEMNAGDVKKRLDYTKARRDRRDERERLAATASVQGVGGSVTSRREGGGERVEGLAEGVSNEQDIGMPEPSPEFEEAIDWSARAARALREVEVRRQELEDGYVDLAIAEARRQEELAAGSAVGEFTTREGVARQLVTAAAELEAIGEAGVAHGDTTALQRTRARRRFERRVRKARAK</sequence>
<feature type="region of interest" description="Disordered" evidence="1">
    <location>
        <begin position="200"/>
        <end position="280"/>
    </location>
</feature>
<feature type="region of interest" description="Disordered" evidence="1">
    <location>
        <begin position="134"/>
        <end position="153"/>
    </location>
</feature>
<name>A0A6A3HH92_9STRA</name>
<feature type="compositionally biased region" description="Basic and acidic residues" evidence="1">
    <location>
        <begin position="270"/>
        <end position="279"/>
    </location>
</feature>
<comment type="caution">
    <text evidence="2">The sequence shown here is derived from an EMBL/GenBank/DDBJ whole genome shotgun (WGS) entry which is preliminary data.</text>
</comment>
<feature type="region of interest" description="Disordered" evidence="1">
    <location>
        <begin position="158"/>
        <end position="178"/>
    </location>
</feature>
<feature type="compositionally biased region" description="Gly residues" evidence="1">
    <location>
        <begin position="253"/>
        <end position="264"/>
    </location>
</feature>
<protein>
    <recommendedName>
        <fullName evidence="4">Retrotransposon gag domain-containing protein</fullName>
    </recommendedName>
</protein>
<dbReference type="AlphaFoldDB" id="A0A6A3HH92"/>
<feature type="compositionally biased region" description="Basic and acidic residues" evidence="1">
    <location>
        <begin position="308"/>
        <end position="322"/>
    </location>
</feature>
<feature type="compositionally biased region" description="Basic residues" evidence="1">
    <location>
        <begin position="568"/>
        <end position="584"/>
    </location>
</feature>
<evidence type="ECO:0008006" key="4">
    <source>
        <dbReference type="Google" id="ProtNLM"/>
    </source>
</evidence>